<feature type="transmembrane region" description="Helical" evidence="8">
    <location>
        <begin position="171"/>
        <end position="197"/>
    </location>
</feature>
<keyword evidence="11" id="KW-1185">Reference proteome</keyword>
<feature type="transmembrane region" description="Helical" evidence="8">
    <location>
        <begin position="365"/>
        <end position="385"/>
    </location>
</feature>
<evidence type="ECO:0000256" key="1">
    <source>
        <dbReference type="ARBA" id="ARBA00004141"/>
    </source>
</evidence>
<feature type="transmembrane region" description="Helical" evidence="8">
    <location>
        <begin position="391"/>
        <end position="417"/>
    </location>
</feature>
<accession>A0A1E3QME8</accession>
<dbReference type="GO" id="GO:0015171">
    <property type="term" value="F:amino acid transmembrane transporter activity"/>
    <property type="evidence" value="ECO:0007669"/>
    <property type="project" value="TreeGrafter"/>
</dbReference>
<dbReference type="InterPro" id="IPR004840">
    <property type="entry name" value="Amino_acid_permease_CS"/>
</dbReference>
<dbReference type="RefSeq" id="XP_018984217.1">
    <property type="nucleotide sequence ID" value="XM_019130861.1"/>
</dbReference>
<name>A0A1E3QME8_9ASCO</name>
<proteinExistence type="inferred from homology"/>
<dbReference type="Gene3D" id="1.20.1740.10">
    <property type="entry name" value="Amino acid/polyamine transporter I"/>
    <property type="match status" value="1"/>
</dbReference>
<evidence type="ECO:0000256" key="5">
    <source>
        <dbReference type="ARBA" id="ARBA00022970"/>
    </source>
</evidence>
<evidence type="ECO:0000313" key="11">
    <source>
        <dbReference type="Proteomes" id="UP000094336"/>
    </source>
</evidence>
<feature type="transmembrane region" description="Helical" evidence="8">
    <location>
        <begin position="267"/>
        <end position="289"/>
    </location>
</feature>
<keyword evidence="6 8" id="KW-1133">Transmembrane helix</keyword>
<evidence type="ECO:0000256" key="7">
    <source>
        <dbReference type="ARBA" id="ARBA00023136"/>
    </source>
</evidence>
<feature type="transmembrane region" description="Helical" evidence="8">
    <location>
        <begin position="470"/>
        <end position="490"/>
    </location>
</feature>
<dbReference type="PANTHER" id="PTHR43341:SF4">
    <property type="entry name" value="ARGININE PERMEASE CAN1-RELATED"/>
    <property type="match status" value="1"/>
</dbReference>
<evidence type="ECO:0000259" key="9">
    <source>
        <dbReference type="Pfam" id="PF00324"/>
    </source>
</evidence>
<dbReference type="InterPro" id="IPR050524">
    <property type="entry name" value="APC_YAT"/>
</dbReference>
<keyword evidence="5" id="KW-0029">Amino-acid transport</keyword>
<dbReference type="AlphaFoldDB" id="A0A1E3QME8"/>
<feature type="transmembrane region" description="Helical" evidence="8">
    <location>
        <begin position="69"/>
        <end position="94"/>
    </location>
</feature>
<organism evidence="10 11">
    <name type="scientific">Babjeviella inositovora NRRL Y-12698</name>
    <dbReference type="NCBI Taxonomy" id="984486"/>
    <lineage>
        <taxon>Eukaryota</taxon>
        <taxon>Fungi</taxon>
        <taxon>Dikarya</taxon>
        <taxon>Ascomycota</taxon>
        <taxon>Saccharomycotina</taxon>
        <taxon>Pichiomycetes</taxon>
        <taxon>Serinales incertae sedis</taxon>
        <taxon>Babjeviella</taxon>
    </lineage>
</organism>
<feature type="transmembrane region" description="Helical" evidence="8">
    <location>
        <begin position="438"/>
        <end position="458"/>
    </location>
</feature>
<dbReference type="PIRSF" id="PIRSF006060">
    <property type="entry name" value="AA_transporter"/>
    <property type="match status" value="1"/>
</dbReference>
<feature type="transmembrane region" description="Helical" evidence="8">
    <location>
        <begin position="36"/>
        <end position="57"/>
    </location>
</feature>
<keyword evidence="3" id="KW-0813">Transport</keyword>
<evidence type="ECO:0000256" key="4">
    <source>
        <dbReference type="ARBA" id="ARBA00022692"/>
    </source>
</evidence>
<evidence type="ECO:0000256" key="3">
    <source>
        <dbReference type="ARBA" id="ARBA00022448"/>
    </source>
</evidence>
<dbReference type="EMBL" id="KV454434">
    <property type="protein sequence ID" value="ODQ78889.1"/>
    <property type="molecule type" value="Genomic_DNA"/>
</dbReference>
<dbReference type="Pfam" id="PF00324">
    <property type="entry name" value="AA_permease"/>
    <property type="match status" value="1"/>
</dbReference>
<comment type="subcellular location">
    <subcellularLocation>
        <location evidence="1">Membrane</location>
        <topology evidence="1">Multi-pass membrane protein</topology>
    </subcellularLocation>
</comment>
<sequence>MDLSKTIPPPYDEEKQVQASEPKITTVERGLKARHISMIAIGGTIGTGLFIGTAAPLSEAGPVSTLISYLFMGTLTFYMAQALGEMATFIPIAGSFNAFTTRFLSPALGGANGWLYWFTWAMTFALELTVVGDVIGFWTDAVPTGAWIAIFYVLLTAANFAPVRYYGEVEFWVAFIKVIAIVGWLIYCFIMVCGAGVTGPVGFRYWRNGNAWGPGILVKDKNTGRFLGWLSSLVNAAFTYQGVELVGVSSGESSNPRRTIPRAIRKVFYRILIFYVGGVLFIGLLVPYYDKKLVATDAAYTATSPFIIAIQNSGTPVLPDIFNAVILATIISAGNSNVYIGSRILYALAGVGNAPKWFGYTRNGVPYVGVLFTALFGLLAFLVLSDNGNKVFGWFLNITAVAGMICWVCISFSHIRFMQVLNSRNMDRNDLPFKAQHMPYGSWYAGIGILVIIFVQGFEVFFDFNANDFFVSYVSIVLFVVMWGFFQLFYGGPLLLPLDQIDIDSGRKEVDEMVWEEDDLPKNAWQKFWDKVS</sequence>
<evidence type="ECO:0000256" key="8">
    <source>
        <dbReference type="SAM" id="Phobius"/>
    </source>
</evidence>
<gene>
    <name evidence="10" type="ORF">BABINDRAFT_172148</name>
</gene>
<feature type="transmembrane region" description="Helical" evidence="8">
    <location>
        <begin position="145"/>
        <end position="165"/>
    </location>
</feature>
<dbReference type="PANTHER" id="PTHR43341">
    <property type="entry name" value="AMINO ACID PERMEASE"/>
    <property type="match status" value="1"/>
</dbReference>
<keyword evidence="4 8" id="KW-0812">Transmembrane</keyword>
<evidence type="ECO:0000313" key="10">
    <source>
        <dbReference type="EMBL" id="ODQ78889.1"/>
    </source>
</evidence>
<dbReference type="GO" id="GO:0016020">
    <property type="term" value="C:membrane"/>
    <property type="evidence" value="ECO:0007669"/>
    <property type="project" value="UniProtKB-SubCell"/>
</dbReference>
<protein>
    <recommendedName>
        <fullName evidence="9">Amino acid permease/ SLC12A domain-containing protein</fullName>
    </recommendedName>
</protein>
<feature type="domain" description="Amino acid permease/ SLC12A" evidence="9">
    <location>
        <begin position="35"/>
        <end position="483"/>
    </location>
</feature>
<evidence type="ECO:0000256" key="6">
    <source>
        <dbReference type="ARBA" id="ARBA00022989"/>
    </source>
</evidence>
<comment type="similarity">
    <text evidence="2">Belongs to the amino acid-polyamine-organocation (APC) superfamily. YAT (TC 2.A.3.10) family.</text>
</comment>
<evidence type="ECO:0000256" key="2">
    <source>
        <dbReference type="ARBA" id="ARBA00006983"/>
    </source>
</evidence>
<dbReference type="OrthoDB" id="3900342at2759"/>
<dbReference type="PROSITE" id="PS00218">
    <property type="entry name" value="AMINO_ACID_PERMEASE_1"/>
    <property type="match status" value="1"/>
</dbReference>
<feature type="transmembrane region" description="Helical" evidence="8">
    <location>
        <begin position="114"/>
        <end position="138"/>
    </location>
</feature>
<dbReference type="GeneID" id="30148714"/>
<dbReference type="STRING" id="984486.A0A1E3QME8"/>
<dbReference type="InterPro" id="IPR004841">
    <property type="entry name" value="AA-permease/SLC12A_dom"/>
</dbReference>
<dbReference type="Proteomes" id="UP000094336">
    <property type="component" value="Unassembled WGS sequence"/>
</dbReference>
<dbReference type="FunFam" id="1.20.1740.10:FF:000006">
    <property type="entry name" value="General amino acid permease"/>
    <property type="match status" value="1"/>
</dbReference>
<reference evidence="11" key="1">
    <citation type="submission" date="2016-05" db="EMBL/GenBank/DDBJ databases">
        <title>Comparative genomics of biotechnologically important yeasts.</title>
        <authorList>
            <consortium name="DOE Joint Genome Institute"/>
            <person name="Riley R."/>
            <person name="Haridas S."/>
            <person name="Wolfe K.H."/>
            <person name="Lopes M.R."/>
            <person name="Hittinger C.T."/>
            <person name="Goker M."/>
            <person name="Salamov A."/>
            <person name="Wisecaver J."/>
            <person name="Long T.M."/>
            <person name="Aerts A.L."/>
            <person name="Barry K."/>
            <person name="Choi C."/>
            <person name="Clum A."/>
            <person name="Coughlan A.Y."/>
            <person name="Deshpande S."/>
            <person name="Douglass A.P."/>
            <person name="Hanson S.J."/>
            <person name="Klenk H.-P."/>
            <person name="Labutti K."/>
            <person name="Lapidus A."/>
            <person name="Lindquist E."/>
            <person name="Lipzen A."/>
            <person name="Meier-Kolthoff J.P."/>
            <person name="Ohm R.A."/>
            <person name="Otillar R.P."/>
            <person name="Pangilinan J."/>
            <person name="Peng Y."/>
            <person name="Rokas A."/>
            <person name="Rosa C.A."/>
            <person name="Scheuner C."/>
            <person name="Sibirny A.A."/>
            <person name="Slot J.C."/>
            <person name="Stielow J.B."/>
            <person name="Sun H."/>
            <person name="Kurtzman C.P."/>
            <person name="Blackwell M."/>
            <person name="Grigoriev I.V."/>
            <person name="Jeffries T.W."/>
        </authorList>
    </citation>
    <scope>NUCLEOTIDE SEQUENCE [LARGE SCALE GENOMIC DNA]</scope>
    <source>
        <strain evidence="11">NRRL Y-12698</strain>
    </source>
</reference>
<keyword evidence="7 8" id="KW-0472">Membrane</keyword>